<gene>
    <name evidence="1" type="ORF">DBW71_03030</name>
</gene>
<evidence type="ECO:0008006" key="3">
    <source>
        <dbReference type="Google" id="ProtNLM"/>
    </source>
</evidence>
<evidence type="ECO:0000313" key="1">
    <source>
        <dbReference type="EMBL" id="RCL73768.1"/>
    </source>
</evidence>
<dbReference type="EMBL" id="QOQD01000005">
    <property type="protein sequence ID" value="RCL73768.1"/>
    <property type="molecule type" value="Genomic_DNA"/>
</dbReference>
<proteinExistence type="predicted"/>
<accession>A0A368DPJ6</accession>
<dbReference type="AlphaFoldDB" id="A0A368DPJ6"/>
<evidence type="ECO:0000313" key="2">
    <source>
        <dbReference type="Proteomes" id="UP000253570"/>
    </source>
</evidence>
<sequence length="147" mass="16546">MNYAKKVNEFLISWTQGVIDIGRVYKAEGDYKKTALAFIDNHYAFDRGDVLFKPTFTKEIIFRNSIEQALSYFVGGMVAEDNGFALRTWEKIDLIQVSTIESIGAAMGLLNFKPVGSDTKTKVAFTFILDSSETILKIRVHHSSPIL</sequence>
<comment type="caution">
    <text evidence="1">The sequence shown here is derived from an EMBL/GenBank/DDBJ whole genome shotgun (WGS) entry which is preliminary data.</text>
</comment>
<dbReference type="Proteomes" id="UP000253570">
    <property type="component" value="Unassembled WGS sequence"/>
</dbReference>
<organism evidence="1 2">
    <name type="scientific">PS1 clade bacterium</name>
    <dbReference type="NCBI Taxonomy" id="2175152"/>
    <lineage>
        <taxon>Bacteria</taxon>
        <taxon>Pseudomonadati</taxon>
        <taxon>Pseudomonadota</taxon>
        <taxon>Alphaproteobacteria</taxon>
        <taxon>PS1 clade</taxon>
    </lineage>
</organism>
<name>A0A368DPJ6_9PROT</name>
<protein>
    <recommendedName>
        <fullName evidence="3">Phosphoribosyl-AMP cyclohydrolase</fullName>
    </recommendedName>
</protein>
<reference evidence="1 2" key="1">
    <citation type="journal article" date="2018" name="Microbiome">
        <title>Fine metagenomic profile of the Mediterranean stratified and mixed water columns revealed by assembly and recruitment.</title>
        <authorList>
            <person name="Haro-Moreno J.M."/>
            <person name="Lopez-Perez M."/>
            <person name="De La Torre J.R."/>
            <person name="Picazo A."/>
            <person name="Camacho A."/>
            <person name="Rodriguez-Valera F."/>
        </authorList>
    </citation>
    <scope>NUCLEOTIDE SEQUENCE [LARGE SCALE GENOMIC DNA]</scope>
    <source>
        <strain evidence="1">MED-G57</strain>
    </source>
</reference>